<dbReference type="OrthoDB" id="4775454at2759"/>
<proteinExistence type="predicted"/>
<feature type="compositionally biased region" description="Low complexity" evidence="1">
    <location>
        <begin position="362"/>
        <end position="371"/>
    </location>
</feature>
<organism evidence="2 3">
    <name type="scientific">Truncatella angustata</name>
    <dbReference type="NCBI Taxonomy" id="152316"/>
    <lineage>
        <taxon>Eukaryota</taxon>
        <taxon>Fungi</taxon>
        <taxon>Dikarya</taxon>
        <taxon>Ascomycota</taxon>
        <taxon>Pezizomycotina</taxon>
        <taxon>Sordariomycetes</taxon>
        <taxon>Xylariomycetidae</taxon>
        <taxon>Amphisphaeriales</taxon>
        <taxon>Sporocadaceae</taxon>
        <taxon>Truncatella</taxon>
    </lineage>
</organism>
<evidence type="ECO:0000313" key="2">
    <source>
        <dbReference type="EMBL" id="KAH6651828.1"/>
    </source>
</evidence>
<gene>
    <name evidence="2" type="ORF">BKA67DRAFT_537680</name>
</gene>
<evidence type="ECO:0000313" key="3">
    <source>
        <dbReference type="Proteomes" id="UP000758603"/>
    </source>
</evidence>
<feature type="compositionally biased region" description="Polar residues" evidence="1">
    <location>
        <begin position="106"/>
        <end position="124"/>
    </location>
</feature>
<feature type="region of interest" description="Disordered" evidence="1">
    <location>
        <begin position="325"/>
        <end position="387"/>
    </location>
</feature>
<feature type="region of interest" description="Disordered" evidence="1">
    <location>
        <begin position="203"/>
        <end position="262"/>
    </location>
</feature>
<dbReference type="GeneID" id="70129258"/>
<dbReference type="AlphaFoldDB" id="A0A9P8ZWD1"/>
<feature type="compositionally biased region" description="Polar residues" evidence="1">
    <location>
        <begin position="147"/>
        <end position="166"/>
    </location>
</feature>
<keyword evidence="3" id="KW-1185">Reference proteome</keyword>
<feature type="compositionally biased region" description="Pro residues" evidence="1">
    <location>
        <begin position="245"/>
        <end position="256"/>
    </location>
</feature>
<name>A0A9P8ZWD1_9PEZI</name>
<protein>
    <submittedName>
        <fullName evidence="2">Uncharacterized protein</fullName>
    </submittedName>
</protein>
<dbReference type="EMBL" id="JAGPXC010000006">
    <property type="protein sequence ID" value="KAH6651828.1"/>
    <property type="molecule type" value="Genomic_DNA"/>
</dbReference>
<dbReference type="Proteomes" id="UP000758603">
    <property type="component" value="Unassembled WGS sequence"/>
</dbReference>
<feature type="region of interest" description="Disordered" evidence="1">
    <location>
        <begin position="147"/>
        <end position="169"/>
    </location>
</feature>
<feature type="compositionally biased region" description="Basic and acidic residues" evidence="1">
    <location>
        <begin position="1"/>
        <end position="11"/>
    </location>
</feature>
<feature type="region of interest" description="Disordered" evidence="1">
    <location>
        <begin position="1"/>
        <end position="84"/>
    </location>
</feature>
<comment type="caution">
    <text evidence="2">The sequence shown here is derived from an EMBL/GenBank/DDBJ whole genome shotgun (WGS) entry which is preliminary data.</text>
</comment>
<feature type="region of interest" description="Disordered" evidence="1">
    <location>
        <begin position="98"/>
        <end position="124"/>
    </location>
</feature>
<evidence type="ECO:0000256" key="1">
    <source>
        <dbReference type="SAM" id="MobiDB-lite"/>
    </source>
</evidence>
<feature type="compositionally biased region" description="Low complexity" evidence="1">
    <location>
        <begin position="55"/>
        <end position="71"/>
    </location>
</feature>
<dbReference type="RefSeq" id="XP_045956106.1">
    <property type="nucleotide sequence ID" value="XM_046100366.1"/>
</dbReference>
<sequence length="387" mass="42569">MMEHKQVESHTPRGHMKSDSVTSQLERPASRYQLGKNFSYPRPDGNTIRHETSDSRSSVNSNGSVPGMTDSSDSDGSGDDDYHYNTSASRLWDSFWPTATEKEHPNQTASNVIDRPPQSTNSFSLDYCTATRDEDPEDDTVTITQSVQNASEARSNQWPLSKSSHLQPAPKLARNAVSYSVYPKPTPLPTRITLPPRTSSLTLEANLRPLKGSKSNGNISSRTSIPSLYLTPPPPITMTVTTQEPPRPAPEPPAGPPQRLRQATSAYSIRESLHFNATAPLVPMPPIPDQLRSAPPQIEHFVSVFEFDSETEDDGENTFAKRIARGLSHKKSAKELGSKKESHKGHKKSVSEKSALSPKKNSSVLDESSSLSRKRGGSLGRMLLFKK</sequence>
<feature type="compositionally biased region" description="Polar residues" evidence="1">
    <location>
        <begin position="213"/>
        <end position="226"/>
    </location>
</feature>
<accession>A0A9P8ZWD1</accession>
<reference evidence="2" key="1">
    <citation type="journal article" date="2021" name="Nat. Commun.">
        <title>Genetic determinants of endophytism in the Arabidopsis root mycobiome.</title>
        <authorList>
            <person name="Mesny F."/>
            <person name="Miyauchi S."/>
            <person name="Thiergart T."/>
            <person name="Pickel B."/>
            <person name="Atanasova L."/>
            <person name="Karlsson M."/>
            <person name="Huettel B."/>
            <person name="Barry K.W."/>
            <person name="Haridas S."/>
            <person name="Chen C."/>
            <person name="Bauer D."/>
            <person name="Andreopoulos W."/>
            <person name="Pangilinan J."/>
            <person name="LaButti K."/>
            <person name="Riley R."/>
            <person name="Lipzen A."/>
            <person name="Clum A."/>
            <person name="Drula E."/>
            <person name="Henrissat B."/>
            <person name="Kohler A."/>
            <person name="Grigoriev I.V."/>
            <person name="Martin F.M."/>
            <person name="Hacquard S."/>
        </authorList>
    </citation>
    <scope>NUCLEOTIDE SEQUENCE</scope>
    <source>
        <strain evidence="2">MPI-SDFR-AT-0073</strain>
    </source>
</reference>